<evidence type="ECO:0000256" key="1">
    <source>
        <dbReference type="ARBA" id="ARBA00001954"/>
    </source>
</evidence>
<dbReference type="Gene3D" id="2.60.120.650">
    <property type="entry name" value="Cupin"/>
    <property type="match status" value="1"/>
</dbReference>
<keyword evidence="8" id="KW-0539">Nucleus</keyword>
<evidence type="ECO:0000313" key="11">
    <source>
        <dbReference type="Proteomes" id="UP000775213"/>
    </source>
</evidence>
<comment type="similarity">
    <text evidence="3">Belongs to the JARID1 histone demethylase family.</text>
</comment>
<keyword evidence="6" id="KW-0560">Oxidoreductase</keyword>
<dbReference type="GO" id="GO:0005634">
    <property type="term" value="C:nucleus"/>
    <property type="evidence" value="ECO:0007669"/>
    <property type="project" value="UniProtKB-SubCell"/>
</dbReference>
<dbReference type="AlphaFoldDB" id="A0AAV7H7Z3"/>
<evidence type="ECO:0000256" key="3">
    <source>
        <dbReference type="ARBA" id="ARBA00006801"/>
    </source>
</evidence>
<keyword evidence="11" id="KW-1185">Reference proteome</keyword>
<dbReference type="FunFam" id="2.60.120.650:FF:000029">
    <property type="entry name" value="lysine-specific demethylase JMJ30"/>
    <property type="match status" value="1"/>
</dbReference>
<dbReference type="PROSITE" id="PS51184">
    <property type="entry name" value="JMJC"/>
    <property type="match status" value="1"/>
</dbReference>
<keyword evidence="4" id="KW-0479">Metal-binding</keyword>
<accession>A0AAV7H7Z3</accession>
<dbReference type="EMBL" id="JAGFBR010000006">
    <property type="protein sequence ID" value="KAH0464721.1"/>
    <property type="molecule type" value="Genomic_DNA"/>
</dbReference>
<dbReference type="PANTHER" id="PTHR12461">
    <property type="entry name" value="HYPOXIA-INDUCIBLE FACTOR 1 ALPHA INHIBITOR-RELATED"/>
    <property type="match status" value="1"/>
</dbReference>
<organism evidence="10 11">
    <name type="scientific">Dendrobium chrysotoxum</name>
    <name type="common">Orchid</name>
    <dbReference type="NCBI Taxonomy" id="161865"/>
    <lineage>
        <taxon>Eukaryota</taxon>
        <taxon>Viridiplantae</taxon>
        <taxon>Streptophyta</taxon>
        <taxon>Embryophyta</taxon>
        <taxon>Tracheophyta</taxon>
        <taxon>Spermatophyta</taxon>
        <taxon>Magnoliopsida</taxon>
        <taxon>Liliopsida</taxon>
        <taxon>Asparagales</taxon>
        <taxon>Orchidaceae</taxon>
        <taxon>Epidendroideae</taxon>
        <taxon>Malaxideae</taxon>
        <taxon>Dendrobiinae</taxon>
        <taxon>Dendrobium</taxon>
    </lineage>
</organism>
<dbReference type="Proteomes" id="UP000775213">
    <property type="component" value="Unassembled WGS sequence"/>
</dbReference>
<gene>
    <name evidence="10" type="ORF">IEQ34_004824</name>
</gene>
<dbReference type="SMART" id="SM00558">
    <property type="entry name" value="JmjC"/>
    <property type="match status" value="1"/>
</dbReference>
<feature type="domain" description="JmjC" evidence="9">
    <location>
        <begin position="501"/>
        <end position="659"/>
    </location>
</feature>
<dbReference type="InterPro" id="IPR056520">
    <property type="entry name" value="ARM_KDM8_N"/>
</dbReference>
<comment type="caution">
    <text evidence="10">The sequence shown here is derived from an EMBL/GenBank/DDBJ whole genome shotgun (WGS) entry which is preliminary data.</text>
</comment>
<evidence type="ECO:0000256" key="5">
    <source>
        <dbReference type="ARBA" id="ARBA00022964"/>
    </source>
</evidence>
<evidence type="ECO:0000259" key="9">
    <source>
        <dbReference type="PROSITE" id="PS51184"/>
    </source>
</evidence>
<evidence type="ECO:0000313" key="10">
    <source>
        <dbReference type="EMBL" id="KAH0464721.1"/>
    </source>
</evidence>
<comment type="cofactor">
    <cofactor evidence="1">
        <name>Fe(2+)</name>
        <dbReference type="ChEBI" id="CHEBI:29033"/>
    </cofactor>
</comment>
<sequence length="659" mass="73541">MVLKRLGGLVGSPIQAGGHTKFSLKSGYDIQDRIYNSKSEPHPEILFPPLEAVHGSYLDNNLASFQSPPFLPNGGTMAGCTGLAPVRYLFLEGILDVFIYFLYSGCHGQEHDEPDLDKEGEYAPIAHPTTAPVPAPVAPKLASTPHFFPYEEIEKHTPLKTTEDSSLGRIGCQVKESSKNEDKFTLTNLSPYNILYVDEEATKARAFWARANPPNGEPKFISSSEYGTQLTLNLLSALRCPMGDELSTDDAPFPAQAAGPLLVIIDENRRGLLLRRITEEGGFAFVSSAELAAAGDLRSAEAAREMAWEQLHLGPWDEVVPTWRDAYAMACLLVGGIRASAGDLKEALRVLDMGLIMGGPLLRRELEVAVGKISVMSASNQVECSGRSSRCGLENCRSWNIDEVLQILPSRSLACKAVEKQPSPSLEAFIRDYFLRSYPVIISNYIDHWPARTKWKDVDYLRSIAGDRTVPVEVGKNYLSSDWKQELITFSQFLDRIQTNTSSANLTYLAQHPLFDQIKELRNDIMIPDYCYAGGGELQSLNAWFGPPGTVTPLHYDPHHNIFAQVVGRKYVRLYPESASQDLYPHTESMLKNSSQVDLDNFDAKDFPRTADLDFIDCILEEGELLYIPPKWWHYVRSLSTSFSVSFWWRASDLPFENV</sequence>
<dbReference type="InterPro" id="IPR003347">
    <property type="entry name" value="JmjC_dom"/>
</dbReference>
<proteinExistence type="inferred from homology"/>
<evidence type="ECO:0000256" key="8">
    <source>
        <dbReference type="ARBA" id="ARBA00023242"/>
    </source>
</evidence>
<dbReference type="GO" id="GO:0051213">
    <property type="term" value="F:dioxygenase activity"/>
    <property type="evidence" value="ECO:0007669"/>
    <property type="project" value="UniProtKB-KW"/>
</dbReference>
<dbReference type="SUPFAM" id="SSF51197">
    <property type="entry name" value="Clavaminate synthase-like"/>
    <property type="match status" value="1"/>
</dbReference>
<comment type="subcellular location">
    <subcellularLocation>
        <location evidence="2">Nucleus</location>
    </subcellularLocation>
</comment>
<evidence type="ECO:0000256" key="7">
    <source>
        <dbReference type="ARBA" id="ARBA00023004"/>
    </source>
</evidence>
<dbReference type="Pfam" id="PF24472">
    <property type="entry name" value="ARM_KDM8_N"/>
    <property type="match status" value="1"/>
</dbReference>
<name>A0AAV7H7Z3_DENCH</name>
<evidence type="ECO:0000256" key="2">
    <source>
        <dbReference type="ARBA" id="ARBA00004123"/>
    </source>
</evidence>
<evidence type="ECO:0000256" key="6">
    <source>
        <dbReference type="ARBA" id="ARBA00023002"/>
    </source>
</evidence>
<dbReference type="PANTHER" id="PTHR12461:SF105">
    <property type="entry name" value="HYPOXIA-INDUCIBLE FACTOR 1-ALPHA INHIBITOR"/>
    <property type="match status" value="1"/>
</dbReference>
<dbReference type="GO" id="GO:0046872">
    <property type="term" value="F:metal ion binding"/>
    <property type="evidence" value="ECO:0007669"/>
    <property type="project" value="UniProtKB-KW"/>
</dbReference>
<keyword evidence="7" id="KW-0408">Iron</keyword>
<dbReference type="Pfam" id="PF13621">
    <property type="entry name" value="Cupin_8"/>
    <property type="match status" value="1"/>
</dbReference>
<evidence type="ECO:0000256" key="4">
    <source>
        <dbReference type="ARBA" id="ARBA00022723"/>
    </source>
</evidence>
<reference evidence="10 11" key="1">
    <citation type="journal article" date="2021" name="Hortic Res">
        <title>Chromosome-scale assembly of the Dendrobium chrysotoxum genome enhances the understanding of orchid evolution.</title>
        <authorList>
            <person name="Zhang Y."/>
            <person name="Zhang G.Q."/>
            <person name="Zhang D."/>
            <person name="Liu X.D."/>
            <person name="Xu X.Y."/>
            <person name="Sun W.H."/>
            <person name="Yu X."/>
            <person name="Zhu X."/>
            <person name="Wang Z.W."/>
            <person name="Zhao X."/>
            <person name="Zhong W.Y."/>
            <person name="Chen H."/>
            <person name="Yin W.L."/>
            <person name="Huang T."/>
            <person name="Niu S.C."/>
            <person name="Liu Z.J."/>
        </authorList>
    </citation>
    <scope>NUCLEOTIDE SEQUENCE [LARGE SCALE GENOMIC DNA]</scope>
    <source>
        <strain evidence="10">Lindl</strain>
    </source>
</reference>
<dbReference type="InterPro" id="IPR041667">
    <property type="entry name" value="Cupin_8"/>
</dbReference>
<protein>
    <recommendedName>
        <fullName evidence="9">JmjC domain-containing protein</fullName>
    </recommendedName>
</protein>
<keyword evidence="5" id="KW-0223">Dioxygenase</keyword>